<organism evidence="12">
    <name type="scientific">uncultured proteobacterium RedeBAC7D11</name>
    <dbReference type="NCBI Taxonomy" id="295350"/>
    <lineage>
        <taxon>Bacteria</taxon>
        <taxon>Pseudomonadati</taxon>
        <taxon>Pseudomonadota</taxon>
        <taxon>environmental samples</taxon>
    </lineage>
</organism>
<dbReference type="InterPro" id="IPR005845">
    <property type="entry name" value="A-D-PHexomutase_a/b/a-II"/>
</dbReference>
<evidence type="ECO:0000256" key="2">
    <source>
        <dbReference type="ARBA" id="ARBA00010231"/>
    </source>
</evidence>
<evidence type="ECO:0000256" key="4">
    <source>
        <dbReference type="ARBA" id="ARBA00022723"/>
    </source>
</evidence>
<name>Q5UF63_9PROT</name>
<dbReference type="PROSITE" id="PS00710">
    <property type="entry name" value="PGM_PMM"/>
    <property type="match status" value="1"/>
</dbReference>
<evidence type="ECO:0000313" key="12">
    <source>
        <dbReference type="EMBL" id="AAV34464.1"/>
    </source>
</evidence>
<dbReference type="PANTHER" id="PTHR43771">
    <property type="entry name" value="PHOSPHOMANNOMUTASE"/>
    <property type="match status" value="1"/>
</dbReference>
<protein>
    <submittedName>
        <fullName evidence="12">Predicted phosphomannomutase</fullName>
    </submittedName>
</protein>
<dbReference type="InterPro" id="IPR005844">
    <property type="entry name" value="A-D-PHexomutase_a/b/a-I"/>
</dbReference>
<dbReference type="PRINTS" id="PR00509">
    <property type="entry name" value="PGMPMM"/>
</dbReference>
<evidence type="ECO:0000256" key="5">
    <source>
        <dbReference type="ARBA" id="ARBA00022842"/>
    </source>
</evidence>
<comment type="cofactor">
    <cofactor evidence="1">
        <name>Mg(2+)</name>
        <dbReference type="ChEBI" id="CHEBI:18420"/>
    </cofactor>
</comment>
<dbReference type="EMBL" id="AY744396">
    <property type="protein sequence ID" value="AAV34464.1"/>
    <property type="molecule type" value="Genomic_DNA"/>
</dbReference>
<reference evidence="12" key="1">
    <citation type="journal article" date="2004" name="Environ. Microbiol.">
        <title>Different SAR86 subgroups harbour divergent proteorhodopsins.</title>
        <authorList>
            <person name="Sabehi G."/>
            <person name="Beja O."/>
            <person name="Suzuki M.T."/>
            <person name="Preston C.M."/>
            <person name="DeLong E.F."/>
        </authorList>
    </citation>
    <scope>NUCLEOTIDE SEQUENCE</scope>
</reference>
<dbReference type="Gene3D" id="3.30.310.50">
    <property type="entry name" value="Alpha-D-phosphohexomutase, C-terminal domain"/>
    <property type="match status" value="1"/>
</dbReference>
<feature type="domain" description="Alpha-D-phosphohexomutase C-terminal" evidence="8">
    <location>
        <begin position="369"/>
        <end position="442"/>
    </location>
</feature>
<dbReference type="Pfam" id="PF02878">
    <property type="entry name" value="PGM_PMM_I"/>
    <property type="match status" value="1"/>
</dbReference>
<evidence type="ECO:0000259" key="10">
    <source>
        <dbReference type="Pfam" id="PF02879"/>
    </source>
</evidence>
<dbReference type="GO" id="GO:0005975">
    <property type="term" value="P:carbohydrate metabolic process"/>
    <property type="evidence" value="ECO:0007669"/>
    <property type="project" value="InterPro"/>
</dbReference>
<gene>
    <name evidence="12" type="ORF">Red7D11_23</name>
</gene>
<dbReference type="AlphaFoldDB" id="Q5UF63"/>
<evidence type="ECO:0000256" key="3">
    <source>
        <dbReference type="ARBA" id="ARBA00022553"/>
    </source>
</evidence>
<dbReference type="GO" id="GO:0000287">
    <property type="term" value="F:magnesium ion binding"/>
    <property type="evidence" value="ECO:0007669"/>
    <property type="project" value="InterPro"/>
</dbReference>
<keyword evidence="4 7" id="KW-0479">Metal-binding</keyword>
<accession>Q5UF63</accession>
<keyword evidence="6" id="KW-0413">Isomerase</keyword>
<sequence length="457" mass="51096">MKVNSEIFRAYDIRGIVDEALTEDGIFQIGRAIGSYIIAEGRSSILTARDGRISGPRLLNQFQKGVMSSGCNVVDIGEVPTPLLYFSTFKTNISDGVVLTGSHNPKNYNGLKIVINKKSMTSEKIKKIKSMVEEESFMNGMGKLTSLDVKEDYLKELKEKIKINSKMKVCLDCGNGVGGMIAPQAFQLLGLEVTELYSEVDGNFPNHHPDPSNPKNLEDLKKKVLETNSDLGIALDGDGDRVGLIDNKGNIIFPDTYMMLLAEDLLRKNSKGSIVFDVKCSTNLEKVIKNFNGTPIMSRTGHSYIKSKIIETNALLGGEMSGHIFFNDDWYGFDDAIYSALRMIEILSKTKLTSHEVFNSYPKHFSTPEINLKVPEEEKFKIIDELKTLINSSGYVLIDIDGIRLENENSWGLIRASNTSPNLVLRFEGKTESDLLEIKNYFKELLSKIEIDLKLDF</sequence>
<keyword evidence="5 7" id="KW-0460">Magnesium</keyword>
<dbReference type="CDD" id="cd03089">
    <property type="entry name" value="PMM_PGM"/>
    <property type="match status" value="1"/>
</dbReference>
<dbReference type="InterPro" id="IPR036900">
    <property type="entry name" value="A-D-PHexomutase_C_sf"/>
</dbReference>
<dbReference type="Pfam" id="PF00408">
    <property type="entry name" value="PGM_PMM_IV"/>
    <property type="match status" value="1"/>
</dbReference>
<dbReference type="InterPro" id="IPR005843">
    <property type="entry name" value="A-D-PHexomutase_C"/>
</dbReference>
<comment type="similarity">
    <text evidence="2 7">Belongs to the phosphohexose mutase family.</text>
</comment>
<dbReference type="SUPFAM" id="SSF53738">
    <property type="entry name" value="Phosphoglucomutase, first 3 domains"/>
    <property type="match status" value="3"/>
</dbReference>
<dbReference type="SUPFAM" id="SSF55957">
    <property type="entry name" value="Phosphoglucomutase, C-terminal domain"/>
    <property type="match status" value="1"/>
</dbReference>
<dbReference type="Pfam" id="PF02879">
    <property type="entry name" value="PGM_PMM_II"/>
    <property type="match status" value="1"/>
</dbReference>
<feature type="domain" description="Alpha-D-phosphohexomutase alpha/beta/alpha" evidence="11">
    <location>
        <begin position="254"/>
        <end position="362"/>
    </location>
</feature>
<dbReference type="InterPro" id="IPR016066">
    <property type="entry name" value="A-D-PHexomutase_CS"/>
</dbReference>
<dbReference type="Gene3D" id="3.40.120.10">
    <property type="entry name" value="Alpha-D-Glucose-1,6-Bisphosphate, subunit A, domain 3"/>
    <property type="match status" value="3"/>
</dbReference>
<dbReference type="InterPro" id="IPR005846">
    <property type="entry name" value="A-D-PHexomutase_a/b/a-III"/>
</dbReference>
<dbReference type="PANTHER" id="PTHR43771:SF2">
    <property type="entry name" value="PHOSPHOMANNOMUTASE_PHOSPHOGLUCOMUTASE"/>
    <property type="match status" value="1"/>
</dbReference>
<proteinExistence type="inferred from homology"/>
<dbReference type="GO" id="GO:0016868">
    <property type="term" value="F:intramolecular phosphotransferase activity"/>
    <property type="evidence" value="ECO:0007669"/>
    <property type="project" value="InterPro"/>
</dbReference>
<evidence type="ECO:0000256" key="6">
    <source>
        <dbReference type="ARBA" id="ARBA00023235"/>
    </source>
</evidence>
<dbReference type="InterPro" id="IPR005841">
    <property type="entry name" value="Alpha-D-phosphohexomutase_SF"/>
</dbReference>
<evidence type="ECO:0000256" key="7">
    <source>
        <dbReference type="RuleBase" id="RU004326"/>
    </source>
</evidence>
<dbReference type="Pfam" id="PF02880">
    <property type="entry name" value="PGM_PMM_III"/>
    <property type="match status" value="1"/>
</dbReference>
<feature type="domain" description="Alpha-D-phosphohexomutase alpha/beta/alpha" evidence="9">
    <location>
        <begin position="6"/>
        <end position="137"/>
    </location>
</feature>
<evidence type="ECO:0000256" key="1">
    <source>
        <dbReference type="ARBA" id="ARBA00001946"/>
    </source>
</evidence>
<dbReference type="InterPro" id="IPR016055">
    <property type="entry name" value="A-D-PHexomutase_a/b/a-I/II/III"/>
</dbReference>
<evidence type="ECO:0000259" key="9">
    <source>
        <dbReference type="Pfam" id="PF02878"/>
    </source>
</evidence>
<keyword evidence="3" id="KW-0597">Phosphoprotein</keyword>
<feature type="domain" description="Alpha-D-phosphohexomutase alpha/beta/alpha" evidence="10">
    <location>
        <begin position="151"/>
        <end position="249"/>
    </location>
</feature>
<evidence type="ECO:0000259" key="11">
    <source>
        <dbReference type="Pfam" id="PF02880"/>
    </source>
</evidence>
<evidence type="ECO:0000259" key="8">
    <source>
        <dbReference type="Pfam" id="PF00408"/>
    </source>
</evidence>